<feature type="region of interest" description="Disordered" evidence="1">
    <location>
        <begin position="399"/>
        <end position="434"/>
    </location>
</feature>
<dbReference type="PANTHER" id="PTHR22674:SF6">
    <property type="entry name" value="NTPASE KAP FAMILY P-LOOP DOMAIN-CONTAINING PROTEIN 1"/>
    <property type="match status" value="1"/>
</dbReference>
<proteinExistence type="predicted"/>
<feature type="compositionally biased region" description="Basic and acidic residues" evidence="1">
    <location>
        <begin position="422"/>
        <end position="432"/>
    </location>
</feature>
<dbReference type="InterPro" id="IPR011646">
    <property type="entry name" value="KAP_P-loop"/>
</dbReference>
<feature type="compositionally biased region" description="Basic and acidic residues" evidence="1">
    <location>
        <begin position="1346"/>
        <end position="1365"/>
    </location>
</feature>
<feature type="domain" description="KAP NTPase" evidence="3">
    <location>
        <begin position="353"/>
        <end position="903"/>
    </location>
</feature>
<sequence>MRLFRRLTKREWKEIGEKYKDGGVHMYRGKRTLFYNGEELWEGNAFTGDPLIYNTEERQSWEVIIVLPGVEIIPTSTFYECKNIKTVIMADTVKRIEDHAFFDCWKLIFVKLSRNLEYIGKWAFAGCDSLTSIFIPPSCREIDDRAFQSCQKLIILQVPQQTQLGDDVIHKTALIRESPFEIEEYYEYNNNDDINEWIKKDHHEDFPLHKICCSENPTFKKEYPAEDWTKEDDCKLTPLHYLSSNPHVNIGFIQNIIQQNQSAFLGSNEQAKLGESLLFEIAAFLPIRFSALQCFIKMYPKLREVRNGEGQTLQEVREQKYDPPTKTLKSFGKNDVGLNDNPKKTPDRLGYSIYAEGISKIAQDAEKSGTYFCVGLLGPWGSGKTKLWNLIKENLESSTEGGKVEVEERDVEEGEEENNQDDQEKLEKEQNKAEVAPGEQNITCFGSYIAFLEKYCCLREVHEKSVGASRKYENEMRNETIAMIVILSPFVLIALPFLVLSKRCCRKDKDRVMNQSSLDLKLHQANTIADLILGQKELYYSFAKTRPFTFKILLRRFILVPVRFFCRFSQMFVGSFTAMVNLKICRSQSLRRTEEACEKPKYIFAEFNAWTYNGSDNLWASLVEQLYTVVEEEFSPLEVRSHRASIDLLKKYSKDNDNDEEEGVDKEEERAGALFRFYMWTIMSFALAIIGVAIGIWLFQDSRNEDNGSDVEARPRGTYFIGQIGGITFLTMSPIPLLKQLFIFLKDILPILRQGHRQLIQSAIFGKRFRRRDFSQEMGFMSEVKTEIEYLFDFLQVKRKHDEATNKTHPVRLCIFVDDLDRCNSKTVVSVLEAVFLLLSESPITCYLAIDTRLVVASIDEHYTVHDRAGINGYDFLEKIIQLPFCVPDLTDSKKQAFINRLFLSGQLDPVQLCSTITKLKTNHNLYPDTDRFGEVPQGLNKDNALIHLAQEYAKFHRAQLQVPLGVEHRNFLLEHDLVDKPDCIGELSKAQKESFLYHAAYYLQQVQETVHNENMDDEEENEESTEFQRTQGNIEDVDGEDDIEVHESNEEDDIEVHESNEEDDIEVHESNEEDDIEVHESNEEDDIEVHEEDDIEVHEIDFVKEFPWVTKEVKTAVPLSSMMTPQEREWFTDYASYISGKPRCITRVVNCYNLARYVAEKVTPEAIYKNAITPKRKLMKLIILSEFWPYRTAFLMQVAEDIMQLNVSLLCLYNRVVEPLLHSTSNPREAEKMLARDGDPQLFEHLLSSVSDIDDVKSDLLKVKDIVVPFNNVHVEKIDESIHLRYFVLNMSRHMLEYCARCLDNLILYSEERYSFVDKCKREVLMYKHKHKYFTSGETPIDTTNKTEETKPESNSSSKEDHPQNDPLSSNEVIFIRVQNAKGEIEDVIKCQMDEEITLAEHLEKSTKCTRSVHIDDDLFI</sequence>
<keyword evidence="2" id="KW-0472">Membrane</keyword>
<keyword evidence="2" id="KW-0812">Transmembrane</keyword>
<evidence type="ECO:0000313" key="4">
    <source>
        <dbReference type="EMBL" id="GFH57082.1"/>
    </source>
</evidence>
<dbReference type="InterPro" id="IPR052754">
    <property type="entry name" value="NTPase_KAP_P-loop"/>
</dbReference>
<dbReference type="Pfam" id="PF13306">
    <property type="entry name" value="LRR_5"/>
    <property type="match status" value="1"/>
</dbReference>
<evidence type="ECO:0000256" key="1">
    <source>
        <dbReference type="SAM" id="MobiDB-lite"/>
    </source>
</evidence>
<dbReference type="Proteomes" id="UP001054902">
    <property type="component" value="Unassembled WGS sequence"/>
</dbReference>
<feature type="region of interest" description="Disordered" evidence="1">
    <location>
        <begin position="1339"/>
        <end position="1369"/>
    </location>
</feature>
<feature type="transmembrane region" description="Helical" evidence="2">
    <location>
        <begin position="481"/>
        <end position="501"/>
    </location>
</feature>
<gene>
    <name evidence="4" type="ORF">CTEN210_13558</name>
</gene>
<feature type="transmembrane region" description="Helical" evidence="2">
    <location>
        <begin position="719"/>
        <end position="738"/>
    </location>
</feature>
<keyword evidence="2" id="KW-1133">Transmembrane helix</keyword>
<protein>
    <recommendedName>
        <fullName evidence="3">KAP NTPase domain-containing protein</fullName>
    </recommendedName>
</protein>
<feature type="region of interest" description="Disordered" evidence="1">
    <location>
        <begin position="1048"/>
        <end position="1088"/>
    </location>
</feature>
<dbReference type="InterPro" id="IPR032675">
    <property type="entry name" value="LRR_dom_sf"/>
</dbReference>
<dbReference type="SUPFAM" id="SSF52058">
    <property type="entry name" value="L domain-like"/>
    <property type="match status" value="1"/>
</dbReference>
<evidence type="ECO:0000256" key="2">
    <source>
        <dbReference type="SAM" id="Phobius"/>
    </source>
</evidence>
<keyword evidence="5" id="KW-1185">Reference proteome</keyword>
<organism evidence="4 5">
    <name type="scientific">Chaetoceros tenuissimus</name>
    <dbReference type="NCBI Taxonomy" id="426638"/>
    <lineage>
        <taxon>Eukaryota</taxon>
        <taxon>Sar</taxon>
        <taxon>Stramenopiles</taxon>
        <taxon>Ochrophyta</taxon>
        <taxon>Bacillariophyta</taxon>
        <taxon>Coscinodiscophyceae</taxon>
        <taxon>Chaetocerotophycidae</taxon>
        <taxon>Chaetocerotales</taxon>
        <taxon>Chaetocerotaceae</taxon>
        <taxon>Chaetoceros</taxon>
    </lineage>
</organism>
<evidence type="ECO:0000259" key="3">
    <source>
        <dbReference type="Pfam" id="PF07693"/>
    </source>
</evidence>
<feature type="region of interest" description="Disordered" evidence="1">
    <location>
        <begin position="323"/>
        <end position="343"/>
    </location>
</feature>
<feature type="compositionally biased region" description="Acidic residues" evidence="1">
    <location>
        <begin position="407"/>
        <end position="421"/>
    </location>
</feature>
<dbReference type="Pfam" id="PF07693">
    <property type="entry name" value="KAP_NTPase"/>
    <property type="match status" value="1"/>
</dbReference>
<dbReference type="Gene3D" id="3.80.10.10">
    <property type="entry name" value="Ribonuclease Inhibitor"/>
    <property type="match status" value="1"/>
</dbReference>
<feature type="transmembrane region" description="Helical" evidence="2">
    <location>
        <begin position="677"/>
        <end position="699"/>
    </location>
</feature>
<accession>A0AAD3D3Z5</accession>
<dbReference type="EMBL" id="BLLK01000057">
    <property type="protein sequence ID" value="GFH57082.1"/>
    <property type="molecule type" value="Genomic_DNA"/>
</dbReference>
<reference evidence="4 5" key="1">
    <citation type="journal article" date="2021" name="Sci. Rep.">
        <title>The genome of the diatom Chaetoceros tenuissimus carries an ancient integrated fragment of an extant virus.</title>
        <authorList>
            <person name="Hongo Y."/>
            <person name="Kimura K."/>
            <person name="Takaki Y."/>
            <person name="Yoshida Y."/>
            <person name="Baba S."/>
            <person name="Kobayashi G."/>
            <person name="Nagasaki K."/>
            <person name="Hano T."/>
            <person name="Tomaru Y."/>
        </authorList>
    </citation>
    <scope>NUCLEOTIDE SEQUENCE [LARGE SCALE GENOMIC DNA]</scope>
    <source>
        <strain evidence="4 5">NIES-3715</strain>
    </source>
</reference>
<name>A0AAD3D3Z5_9STRA</name>
<dbReference type="PANTHER" id="PTHR22674">
    <property type="entry name" value="NTPASE, KAP FAMILY P-LOOP DOMAIN-CONTAINING 1"/>
    <property type="match status" value="1"/>
</dbReference>
<comment type="caution">
    <text evidence="4">The sequence shown here is derived from an EMBL/GenBank/DDBJ whole genome shotgun (WGS) entry which is preliminary data.</text>
</comment>
<evidence type="ECO:0000313" key="5">
    <source>
        <dbReference type="Proteomes" id="UP001054902"/>
    </source>
</evidence>
<dbReference type="InterPro" id="IPR026906">
    <property type="entry name" value="LRR_5"/>
</dbReference>